<dbReference type="RefSeq" id="WP_174701154.1">
    <property type="nucleotide sequence ID" value="NZ_JABURA010000001.1"/>
</dbReference>
<feature type="transmembrane region" description="Helical" evidence="1">
    <location>
        <begin position="301"/>
        <end position="323"/>
    </location>
</feature>
<feature type="transmembrane region" description="Helical" evidence="1">
    <location>
        <begin position="432"/>
        <end position="454"/>
    </location>
</feature>
<dbReference type="EMBL" id="JABURA010000001">
    <property type="protein sequence ID" value="NUB89855.1"/>
    <property type="molecule type" value="Genomic_DNA"/>
</dbReference>
<keyword evidence="1" id="KW-0812">Transmembrane</keyword>
<feature type="transmembrane region" description="Helical" evidence="1">
    <location>
        <begin position="47"/>
        <end position="67"/>
    </location>
</feature>
<reference evidence="2" key="1">
    <citation type="submission" date="2020-06" db="EMBL/GenBank/DDBJ databases">
        <title>Haloterrigena sp. nov., an extremely halophilic archaeon isolated from a saline sediment.</title>
        <authorList>
            <person name="Liu B.-B."/>
        </authorList>
    </citation>
    <scope>NUCLEOTIDE SEQUENCE</scope>
    <source>
        <strain evidence="2">SYSU A121-1</strain>
    </source>
</reference>
<feature type="transmembrane region" description="Helical" evidence="1">
    <location>
        <begin position="376"/>
        <end position="394"/>
    </location>
</feature>
<evidence type="ECO:0000313" key="2">
    <source>
        <dbReference type="EMBL" id="NUB89855.1"/>
    </source>
</evidence>
<feature type="transmembrane region" description="Helical" evidence="1">
    <location>
        <begin position="343"/>
        <end position="364"/>
    </location>
</feature>
<accession>A0A8J8GLC4</accession>
<feature type="transmembrane region" description="Helical" evidence="1">
    <location>
        <begin position="134"/>
        <end position="157"/>
    </location>
</feature>
<feature type="transmembrane region" description="Helical" evidence="1">
    <location>
        <begin position="264"/>
        <end position="289"/>
    </location>
</feature>
<keyword evidence="1" id="KW-1133">Transmembrane helix</keyword>
<dbReference type="OrthoDB" id="206560at2157"/>
<gene>
    <name evidence="2" type="ORF">HT576_02230</name>
</gene>
<proteinExistence type="predicted"/>
<feature type="transmembrane region" description="Helical" evidence="1">
    <location>
        <begin position="169"/>
        <end position="193"/>
    </location>
</feature>
<feature type="transmembrane region" description="Helical" evidence="1">
    <location>
        <begin position="74"/>
        <end position="95"/>
    </location>
</feature>
<organism evidence="2 3">
    <name type="scientific">Haloterrigena gelatinilytica</name>
    <dbReference type="NCBI Taxonomy" id="2741724"/>
    <lineage>
        <taxon>Archaea</taxon>
        <taxon>Methanobacteriati</taxon>
        <taxon>Methanobacteriota</taxon>
        <taxon>Stenosarchaea group</taxon>
        <taxon>Halobacteria</taxon>
        <taxon>Halobacteriales</taxon>
        <taxon>Natrialbaceae</taxon>
        <taxon>Haloterrigena</taxon>
    </lineage>
</organism>
<comment type="caution">
    <text evidence="2">The sequence shown here is derived from an EMBL/GenBank/DDBJ whole genome shotgun (WGS) entry which is preliminary data.</text>
</comment>
<feature type="transmembrane region" description="Helical" evidence="1">
    <location>
        <begin position="460"/>
        <end position="483"/>
    </location>
</feature>
<feature type="transmembrane region" description="Helical" evidence="1">
    <location>
        <begin position="400"/>
        <end position="420"/>
    </location>
</feature>
<dbReference type="AlphaFoldDB" id="A0A8J8GLC4"/>
<name>A0A8J8GLC4_9EURY</name>
<feature type="transmembrane region" description="Helical" evidence="1">
    <location>
        <begin position="101"/>
        <end position="122"/>
    </location>
</feature>
<dbReference type="Proteomes" id="UP000728647">
    <property type="component" value="Unassembled WGS sequence"/>
</dbReference>
<evidence type="ECO:0000313" key="3">
    <source>
        <dbReference type="Proteomes" id="UP000728647"/>
    </source>
</evidence>
<evidence type="ECO:0000256" key="1">
    <source>
        <dbReference type="SAM" id="Phobius"/>
    </source>
</evidence>
<feature type="transmembrane region" description="Helical" evidence="1">
    <location>
        <begin position="223"/>
        <end position="244"/>
    </location>
</feature>
<keyword evidence="1" id="KW-0472">Membrane</keyword>
<protein>
    <submittedName>
        <fullName evidence="2">Uncharacterized protein</fullName>
    </submittedName>
</protein>
<sequence length="487" mass="49036">MAIAGPRLDSPSAIGDEGRPRAASLWVATLVVVAVVGGIGIRTGEPSLLPTLALVAGGAVAGVALLERDSFARLFVGHLLLVTAGSALAVLVVVGPFLDRALFVVAACALSLVGVAAAWADVGSDDVARAVKSAAATYVSMLVSAIVVAVLLAVALAGRVALQWVTGPAAPLMSVLGFLAVVWATAAAILVGYRRLPLRQLTPRSRRERLEARLELVHRGLRWTLFGLPVLGIVLTALWTWGGLGGVVRELGLGALFRGLSSPFVVWPLVAVGFGTALAGTLAGAARRLTRQISVESTRSAVAMTVGVAITVVGVVWAVLLFFGLVRGVPRLAWGLTTSGAPVAALLLAGPLALFVVGGAAVLADGLELLPTRATGPAVAATGLLFVAIGLGGGEPVLTFATVAGALLVWDVSTFGLGLTAELGHLPDTRRLELFHAAVAVGVALGAVLLAAGLEALRSGAFAGIGTAGGAVVIAFGAVLLLVPLRG</sequence>
<feature type="transmembrane region" description="Helical" evidence="1">
    <location>
        <begin position="21"/>
        <end position="41"/>
    </location>
</feature>